<dbReference type="PANTHER" id="PTHR28259:SF1">
    <property type="entry name" value="FLUORIDE EXPORT PROTEIN 1-RELATED"/>
    <property type="match status" value="1"/>
</dbReference>
<feature type="transmembrane region" description="Helical" evidence="10">
    <location>
        <begin position="6"/>
        <end position="25"/>
    </location>
</feature>
<keyword evidence="10" id="KW-0479">Metal-binding</keyword>
<dbReference type="GO" id="GO:0005886">
    <property type="term" value="C:plasma membrane"/>
    <property type="evidence" value="ECO:0007669"/>
    <property type="project" value="UniProtKB-SubCell"/>
</dbReference>
<dbReference type="Pfam" id="PF02537">
    <property type="entry name" value="CRCB"/>
    <property type="match status" value="1"/>
</dbReference>
<keyword evidence="4 10" id="KW-1133">Transmembrane helix</keyword>
<evidence type="ECO:0000256" key="1">
    <source>
        <dbReference type="ARBA" id="ARBA00004651"/>
    </source>
</evidence>
<reference evidence="11 12" key="1">
    <citation type="submission" date="2018-03" db="EMBL/GenBank/DDBJ databases">
        <title>Alkalicoccus saliphilus sp. nov., isolated from a mineral pool.</title>
        <authorList>
            <person name="Zhao B."/>
        </authorList>
    </citation>
    <scope>NUCLEOTIDE SEQUENCE [LARGE SCALE GENOMIC DNA]</scope>
    <source>
        <strain evidence="11 12">6AG</strain>
    </source>
</reference>
<gene>
    <name evidence="10 11" type="primary">crcB</name>
    <name evidence="10" type="synonym">fluC</name>
    <name evidence="11" type="ORF">C6Y45_10645</name>
</gene>
<dbReference type="NCBIfam" id="TIGR00494">
    <property type="entry name" value="crcB"/>
    <property type="match status" value="1"/>
</dbReference>
<evidence type="ECO:0000256" key="9">
    <source>
        <dbReference type="ARBA" id="ARBA00049940"/>
    </source>
</evidence>
<evidence type="ECO:0000256" key="10">
    <source>
        <dbReference type="HAMAP-Rule" id="MF_00454"/>
    </source>
</evidence>
<comment type="activity regulation">
    <text evidence="10">Na(+) is not transported, but it plays an essential structural role and its presence is essential for fluoride channel function.</text>
</comment>
<keyword evidence="3 10" id="KW-0812">Transmembrane</keyword>
<evidence type="ECO:0000313" key="12">
    <source>
        <dbReference type="Proteomes" id="UP000240509"/>
    </source>
</evidence>
<comment type="caution">
    <text evidence="11">The sequence shown here is derived from an EMBL/GenBank/DDBJ whole genome shotgun (WGS) entry which is preliminary data.</text>
</comment>
<keyword evidence="10" id="KW-0406">Ion transport</keyword>
<dbReference type="HAMAP" id="MF_00454">
    <property type="entry name" value="FluC"/>
    <property type="match status" value="1"/>
</dbReference>
<feature type="binding site" evidence="10">
    <location>
        <position position="78"/>
    </location>
    <ligand>
        <name>Na(+)</name>
        <dbReference type="ChEBI" id="CHEBI:29101"/>
        <note>structural</note>
    </ligand>
</feature>
<organism evidence="11 12">
    <name type="scientific">Alkalicoccus saliphilus</name>
    <dbReference type="NCBI Taxonomy" id="200989"/>
    <lineage>
        <taxon>Bacteria</taxon>
        <taxon>Bacillati</taxon>
        <taxon>Bacillota</taxon>
        <taxon>Bacilli</taxon>
        <taxon>Bacillales</taxon>
        <taxon>Bacillaceae</taxon>
        <taxon>Alkalicoccus</taxon>
    </lineage>
</organism>
<evidence type="ECO:0000313" key="11">
    <source>
        <dbReference type="EMBL" id="PTL38633.1"/>
    </source>
</evidence>
<feature type="transmembrane region" description="Helical" evidence="10">
    <location>
        <begin position="68"/>
        <end position="90"/>
    </location>
</feature>
<keyword evidence="6 10" id="KW-0407">Ion channel</keyword>
<keyword evidence="10" id="KW-0915">Sodium</keyword>
<evidence type="ECO:0000256" key="7">
    <source>
        <dbReference type="ARBA" id="ARBA00035120"/>
    </source>
</evidence>
<name>A0A2T4U5E8_9BACI</name>
<dbReference type="InterPro" id="IPR003691">
    <property type="entry name" value="FluC"/>
</dbReference>
<dbReference type="GO" id="GO:0046872">
    <property type="term" value="F:metal ion binding"/>
    <property type="evidence" value="ECO:0007669"/>
    <property type="project" value="UniProtKB-KW"/>
</dbReference>
<comment type="subcellular location">
    <subcellularLocation>
        <location evidence="1 10">Cell membrane</location>
        <topology evidence="1 10">Multi-pass membrane protein</topology>
    </subcellularLocation>
</comment>
<comment type="similarity">
    <text evidence="7 10">Belongs to the fluoride channel Fluc/FEX (TC 1.A.43) family.</text>
</comment>
<comment type="function">
    <text evidence="9 10">Fluoride-specific ion channel. Important for reducing fluoride concentration in the cell, thus reducing its toxicity.</text>
</comment>
<dbReference type="OrthoDB" id="9815830at2"/>
<dbReference type="GO" id="GO:0062054">
    <property type="term" value="F:fluoride channel activity"/>
    <property type="evidence" value="ECO:0007669"/>
    <property type="project" value="UniProtKB-UniRule"/>
</dbReference>
<evidence type="ECO:0000256" key="8">
    <source>
        <dbReference type="ARBA" id="ARBA00035585"/>
    </source>
</evidence>
<proteinExistence type="inferred from homology"/>
<dbReference type="EMBL" id="PZJJ01000016">
    <property type="protein sequence ID" value="PTL38633.1"/>
    <property type="molecule type" value="Genomic_DNA"/>
</dbReference>
<dbReference type="Proteomes" id="UP000240509">
    <property type="component" value="Unassembled WGS sequence"/>
</dbReference>
<dbReference type="AlphaFoldDB" id="A0A2T4U5E8"/>
<keyword evidence="12" id="KW-1185">Reference proteome</keyword>
<comment type="catalytic activity">
    <reaction evidence="8">
        <text>fluoride(in) = fluoride(out)</text>
        <dbReference type="Rhea" id="RHEA:76159"/>
        <dbReference type="ChEBI" id="CHEBI:17051"/>
    </reaction>
    <physiologicalReaction direction="left-to-right" evidence="8">
        <dbReference type="Rhea" id="RHEA:76160"/>
    </physiologicalReaction>
</comment>
<evidence type="ECO:0000256" key="2">
    <source>
        <dbReference type="ARBA" id="ARBA00022475"/>
    </source>
</evidence>
<dbReference type="GO" id="GO:0140114">
    <property type="term" value="P:cellular detoxification of fluoride"/>
    <property type="evidence" value="ECO:0007669"/>
    <property type="project" value="UniProtKB-UniRule"/>
</dbReference>
<keyword evidence="5 10" id="KW-0472">Membrane</keyword>
<dbReference type="PANTHER" id="PTHR28259">
    <property type="entry name" value="FLUORIDE EXPORT PROTEIN 1-RELATED"/>
    <property type="match status" value="1"/>
</dbReference>
<sequence>MTVIWLMFAGAAGAVCRYMLGMFFARKFSKQAIPIPMLLVNVTGSFGLGVFLSLYMQTIPLDAYDNTWFVTAGTGFFGAFTTFSTFAVEAVNLLRSGKRMPFLWYTALSIVGALMAFIFGFLIFSP</sequence>
<dbReference type="RefSeq" id="WP_107585198.1">
    <property type="nucleotide sequence ID" value="NZ_PZJJ01000016.1"/>
</dbReference>
<feature type="binding site" evidence="10">
    <location>
        <position position="81"/>
    </location>
    <ligand>
        <name>Na(+)</name>
        <dbReference type="ChEBI" id="CHEBI:29101"/>
        <note>structural</note>
    </ligand>
</feature>
<protein>
    <recommendedName>
        <fullName evidence="10">Fluoride-specific ion channel FluC</fullName>
    </recommendedName>
</protein>
<evidence type="ECO:0000256" key="6">
    <source>
        <dbReference type="ARBA" id="ARBA00023303"/>
    </source>
</evidence>
<keyword evidence="2 10" id="KW-1003">Cell membrane</keyword>
<feature type="transmembrane region" description="Helical" evidence="10">
    <location>
        <begin position="102"/>
        <end position="124"/>
    </location>
</feature>
<evidence type="ECO:0000256" key="4">
    <source>
        <dbReference type="ARBA" id="ARBA00022989"/>
    </source>
</evidence>
<accession>A0A2T4U5E8</accession>
<keyword evidence="10" id="KW-0813">Transport</keyword>
<feature type="transmembrane region" description="Helical" evidence="10">
    <location>
        <begin position="37"/>
        <end position="56"/>
    </location>
</feature>
<evidence type="ECO:0000256" key="3">
    <source>
        <dbReference type="ARBA" id="ARBA00022692"/>
    </source>
</evidence>
<evidence type="ECO:0000256" key="5">
    <source>
        <dbReference type="ARBA" id="ARBA00023136"/>
    </source>
</evidence>